<reference evidence="2" key="1">
    <citation type="journal article" date="2020" name="Fungal Divers.">
        <title>Resolving the Mortierellaceae phylogeny through synthesis of multi-gene phylogenetics and phylogenomics.</title>
        <authorList>
            <person name="Vandepol N."/>
            <person name="Liber J."/>
            <person name="Desiro A."/>
            <person name="Na H."/>
            <person name="Kennedy M."/>
            <person name="Barry K."/>
            <person name="Grigoriev I.V."/>
            <person name="Miller A.N."/>
            <person name="O'Donnell K."/>
            <person name="Stajich J.E."/>
            <person name="Bonito G."/>
        </authorList>
    </citation>
    <scope>NUCLEOTIDE SEQUENCE</scope>
    <source>
        <strain evidence="2">KOD948</strain>
    </source>
</reference>
<evidence type="ECO:0000256" key="1">
    <source>
        <dbReference type="SAM" id="Coils"/>
    </source>
</evidence>
<dbReference type="EMBL" id="JAAAJA010000696">
    <property type="protein sequence ID" value="KAG0250343.1"/>
    <property type="molecule type" value="Genomic_DNA"/>
</dbReference>
<name>A0A9P6PNY8_9FUNG</name>
<gene>
    <name evidence="2" type="ORF">BG011_008417</name>
</gene>
<sequence length="243" mass="28114">MKQQHRSSSSSVPMRDHILAEIDQQISNLTELLTEIVLLPQDSPVDPALFLAVDFLVLYDQGQRSCVASLRQERQRLLERRQAIEIELMKQETADIQLRVEDKRIQNLEMATETLAIAPESLAPLSKSRTKLLDDLGNILNKIRILLEAVHLLYEENQERHAQYMFQQQQQESPLQAPVDGELGLPVNMAMFQRHGLMDLYDHDPETCIGLLRMEHARLAARRDELELEYERQRTALLRTLQS</sequence>
<feature type="coiled-coil region" evidence="1">
    <location>
        <begin position="209"/>
        <end position="236"/>
    </location>
</feature>
<organism evidence="2 3">
    <name type="scientific">Mortierella polycephala</name>
    <dbReference type="NCBI Taxonomy" id="41804"/>
    <lineage>
        <taxon>Eukaryota</taxon>
        <taxon>Fungi</taxon>
        <taxon>Fungi incertae sedis</taxon>
        <taxon>Mucoromycota</taxon>
        <taxon>Mortierellomycotina</taxon>
        <taxon>Mortierellomycetes</taxon>
        <taxon>Mortierellales</taxon>
        <taxon>Mortierellaceae</taxon>
        <taxon>Mortierella</taxon>
    </lineage>
</organism>
<accession>A0A9P6PNY8</accession>
<dbReference type="OrthoDB" id="2391080at2759"/>
<protein>
    <submittedName>
        <fullName evidence="2">Uncharacterized protein</fullName>
    </submittedName>
</protein>
<dbReference type="Proteomes" id="UP000726737">
    <property type="component" value="Unassembled WGS sequence"/>
</dbReference>
<proteinExistence type="predicted"/>
<comment type="caution">
    <text evidence="2">The sequence shown here is derived from an EMBL/GenBank/DDBJ whole genome shotgun (WGS) entry which is preliminary data.</text>
</comment>
<keyword evidence="1" id="KW-0175">Coiled coil</keyword>
<dbReference type="AlphaFoldDB" id="A0A9P6PNY8"/>
<feature type="coiled-coil region" evidence="1">
    <location>
        <begin position="67"/>
        <end position="94"/>
    </location>
</feature>
<keyword evidence="3" id="KW-1185">Reference proteome</keyword>
<evidence type="ECO:0000313" key="2">
    <source>
        <dbReference type="EMBL" id="KAG0250343.1"/>
    </source>
</evidence>
<evidence type="ECO:0000313" key="3">
    <source>
        <dbReference type="Proteomes" id="UP000726737"/>
    </source>
</evidence>